<dbReference type="Proteomes" id="UP000579605">
    <property type="component" value="Unassembled WGS sequence"/>
</dbReference>
<dbReference type="CDD" id="cd00761">
    <property type="entry name" value="Glyco_tranf_GTA_type"/>
    <property type="match status" value="1"/>
</dbReference>
<protein>
    <submittedName>
        <fullName evidence="3">Glycosyltransferase involved in cell wall biosynthesis</fullName>
    </submittedName>
</protein>
<dbReference type="PANTHER" id="PTHR22916">
    <property type="entry name" value="GLYCOSYLTRANSFERASE"/>
    <property type="match status" value="1"/>
</dbReference>
<reference evidence="3 4" key="1">
    <citation type="submission" date="2020-07" db="EMBL/GenBank/DDBJ databases">
        <title>Sequencing the genomes of 1000 actinobacteria strains.</title>
        <authorList>
            <person name="Klenk H.-P."/>
        </authorList>
    </citation>
    <scope>NUCLEOTIDE SEQUENCE [LARGE SCALE GENOMIC DNA]</scope>
    <source>
        <strain evidence="3 4">DSM 18448</strain>
    </source>
</reference>
<proteinExistence type="predicted"/>
<dbReference type="GO" id="GO:0016758">
    <property type="term" value="F:hexosyltransferase activity"/>
    <property type="evidence" value="ECO:0007669"/>
    <property type="project" value="UniProtKB-ARBA"/>
</dbReference>
<dbReference type="Pfam" id="PF00535">
    <property type="entry name" value="Glycos_transf_2"/>
    <property type="match status" value="1"/>
</dbReference>
<dbReference type="InterPro" id="IPR054028">
    <property type="entry name" value="TarS/TarP_linker"/>
</dbReference>
<accession>A0A852ZRG8</accession>
<dbReference type="PANTHER" id="PTHR22916:SF3">
    <property type="entry name" value="UDP-GLCNAC:BETAGAL BETA-1,3-N-ACETYLGLUCOSAMINYLTRANSFERASE-LIKE PROTEIN 1"/>
    <property type="match status" value="1"/>
</dbReference>
<evidence type="ECO:0000259" key="2">
    <source>
        <dbReference type="Pfam" id="PF22181"/>
    </source>
</evidence>
<dbReference type="Pfam" id="PF22181">
    <property type="entry name" value="TarS_linker"/>
    <property type="match status" value="1"/>
</dbReference>
<sequence length="680" mass="74767">MIKASVVVPVYNPGPYLQQCAESLLGQSLPPDEYEIVFVDDGSTDDSPAWLDALAAAHPRVRVHHQENSGWPGKPRNVGVELARGEYVQFVDQDDELAPEALERMYTLGSRNSADIVLGKVGGTMTGPSNVFAHTIASCTVADAPLIESLTPHKMFRRSFLLGNDIRFPEGRVRLEDQLFMARGYTRAKSVSIVGDYVCYLWIRRDDGGNNSGNALNLRAYYGNLREVMDAVVEGTEPGEVRDRLLRRFLRVEMMGRLREPRLNRYSEAYRNAGYKEVRKLALERFGSGPGGVVDGLAPIMRLRVTLLQRDRLDGLRELAQRCENVRAEVSVESAGWHDGAFRVGLRVGLVHTDGRPVVVTERAGRYHLDDELTAGLPTLPDGWDVGDPCEHVTGEVRAHHRETDTWWYASEPLRGSLEPLSHDGPQPRYQVVGTGEFTLDPDRLAGGAPLAGGRYELWVSAQILGLGRPLRITLDGRQRRDESVVPALVGNPARIVVPQRTLPVGQLTLRVDDRDQALAGAVASLGVGPLHVSGSHLKLSLPVRTGPGAGQHDVEVVVGRAGSAHTLPGRIVPAQSAVLALDDVPELPTGRHPLALRTDSSGRRPAAQIGVAVVREGRIVAVHGIGYRALPRRLLVRLTEGRRLRRRAYWLLGKLPEEQAELVKKAVRRVARWSPPTSR</sequence>
<dbReference type="InterPro" id="IPR001173">
    <property type="entry name" value="Glyco_trans_2-like"/>
</dbReference>
<dbReference type="Gene3D" id="3.90.550.10">
    <property type="entry name" value="Spore Coat Polysaccharide Biosynthesis Protein SpsA, Chain A"/>
    <property type="match status" value="1"/>
</dbReference>
<evidence type="ECO:0000313" key="4">
    <source>
        <dbReference type="Proteomes" id="UP000579605"/>
    </source>
</evidence>
<feature type="domain" description="TarS/TarP linker" evidence="2">
    <location>
        <begin position="220"/>
        <end position="320"/>
    </location>
</feature>
<keyword evidence="4" id="KW-1185">Reference proteome</keyword>
<dbReference type="RefSeq" id="WP_179788794.1">
    <property type="nucleotide sequence ID" value="NZ_BAAARR010000009.1"/>
</dbReference>
<comment type="caution">
    <text evidence="3">The sequence shown here is derived from an EMBL/GenBank/DDBJ whole genome shotgun (WGS) entry which is preliminary data.</text>
</comment>
<evidence type="ECO:0000259" key="1">
    <source>
        <dbReference type="Pfam" id="PF00535"/>
    </source>
</evidence>
<dbReference type="AlphaFoldDB" id="A0A852ZRG8"/>
<organism evidence="3 4">
    <name type="scientific">Actinopolymorpha rutila</name>
    <dbReference type="NCBI Taxonomy" id="446787"/>
    <lineage>
        <taxon>Bacteria</taxon>
        <taxon>Bacillati</taxon>
        <taxon>Actinomycetota</taxon>
        <taxon>Actinomycetes</taxon>
        <taxon>Propionibacteriales</taxon>
        <taxon>Actinopolymorphaceae</taxon>
        <taxon>Actinopolymorpha</taxon>
    </lineage>
</organism>
<feature type="domain" description="Glycosyltransferase 2-like" evidence="1">
    <location>
        <begin position="5"/>
        <end position="133"/>
    </location>
</feature>
<dbReference type="SUPFAM" id="SSF53448">
    <property type="entry name" value="Nucleotide-diphospho-sugar transferases"/>
    <property type="match status" value="1"/>
</dbReference>
<gene>
    <name evidence="3" type="ORF">F4554_003814</name>
</gene>
<dbReference type="EMBL" id="JACBZH010000001">
    <property type="protein sequence ID" value="NYH91176.1"/>
    <property type="molecule type" value="Genomic_DNA"/>
</dbReference>
<dbReference type="InterPro" id="IPR029044">
    <property type="entry name" value="Nucleotide-diphossugar_trans"/>
</dbReference>
<keyword evidence="3" id="KW-0808">Transferase</keyword>
<name>A0A852ZRG8_9ACTN</name>
<evidence type="ECO:0000313" key="3">
    <source>
        <dbReference type="EMBL" id="NYH91176.1"/>
    </source>
</evidence>